<dbReference type="EMBL" id="JAUHGG010000003">
    <property type="protein sequence ID" value="MDS1821568.1"/>
    <property type="molecule type" value="Genomic_DNA"/>
</dbReference>
<evidence type="ECO:0000313" key="3">
    <source>
        <dbReference type="Proteomes" id="UP001253193"/>
    </source>
</evidence>
<dbReference type="RefSeq" id="WP_311020476.1">
    <property type="nucleotide sequence ID" value="NZ_JAUHGG010000003.1"/>
</dbReference>
<dbReference type="AlphaFoldDB" id="A0AAW8PZ89"/>
<protein>
    <submittedName>
        <fullName evidence="2">Uncharacterized protein</fullName>
    </submittedName>
</protein>
<sequence length="63" mass="7177">MSEFYKLLEQIAGEEAAKEIAQGKGKSQKEKFKHDPNPPKPPLGMNDNPFFNSVSPYRTRLKI</sequence>
<evidence type="ECO:0000256" key="1">
    <source>
        <dbReference type="SAM" id="MobiDB-lite"/>
    </source>
</evidence>
<evidence type="ECO:0000313" key="2">
    <source>
        <dbReference type="EMBL" id="MDS1821568.1"/>
    </source>
</evidence>
<comment type="caution">
    <text evidence="2">The sequence shown here is derived from an EMBL/GenBank/DDBJ whole genome shotgun (WGS) entry which is preliminary data.</text>
</comment>
<feature type="compositionally biased region" description="Basic and acidic residues" evidence="1">
    <location>
        <begin position="27"/>
        <end position="37"/>
    </location>
</feature>
<feature type="region of interest" description="Disordered" evidence="1">
    <location>
        <begin position="19"/>
        <end position="51"/>
    </location>
</feature>
<organism evidence="2 3">
    <name type="scientific">Vibrio parahaemolyticus</name>
    <dbReference type="NCBI Taxonomy" id="670"/>
    <lineage>
        <taxon>Bacteria</taxon>
        <taxon>Pseudomonadati</taxon>
        <taxon>Pseudomonadota</taxon>
        <taxon>Gammaproteobacteria</taxon>
        <taxon>Vibrionales</taxon>
        <taxon>Vibrionaceae</taxon>
        <taxon>Vibrio</taxon>
    </lineage>
</organism>
<gene>
    <name evidence="2" type="ORF">QX249_12920</name>
</gene>
<accession>A0AAW8PZ89</accession>
<proteinExistence type="predicted"/>
<dbReference type="Proteomes" id="UP001253193">
    <property type="component" value="Unassembled WGS sequence"/>
</dbReference>
<name>A0AAW8PZ89_VIBPH</name>
<reference evidence="2" key="1">
    <citation type="submission" date="2023-06" db="EMBL/GenBank/DDBJ databases">
        <title>Genomic Diversity of Vibrio spp. and Metagenomic Analysis of Pathogens in Florida Gulf Coastal Waters Following Hurricane Ian.</title>
        <authorList>
            <person name="Brumfield K.D."/>
        </authorList>
    </citation>
    <scope>NUCLEOTIDE SEQUENCE</scope>
    <source>
        <strain evidence="2">WBS2B-138</strain>
    </source>
</reference>